<sequence length="487" mass="58264">MLSTDIDLKDRAIRILSRLMEQTPIKKWISIDKEFRDRTSYSWSYDWKSERVETLLSSHMDTMEIIHVVGLSTFHPNGYFREKALDYLMGIHHPTILPYIMIRCNDWVNVISKKASDYLYHLVNRHHLKNIFQYFTLFMHINKFQRNDVKYIGSKFEKLMKHPQIINILFSCLEHGDVLGRRFIIYRLAHNPSVDYKQLMDVFFKESDMRVQGYTIDRILKRLPDDYLLNKQAMLLNAKFYQVRVSIIREMYVRKLIHKPEMLLFSLMDKHEAVREIGRYFLEQMGYNDFIQFYWERLKANPKDDIVILGLTDVAAHDQIPQLKQLLISEKPKVVRKLLRCLATLDFGQCKKELLFFLEDSRIGVSNEAKRMLMAHSHLIDVEGLYQIIGKTDREHVMINAGVIICHSHQWEALSYMIKLSSHQSQVIAHIAKEGMHKWKRRYNPYKKPTQEQLFKTDQAVSKYQSLLNQEFIQWYHFITKVYRHQH</sequence>
<accession>A0A8J8MKF2</accession>
<dbReference type="InterPro" id="IPR016024">
    <property type="entry name" value="ARM-type_fold"/>
</dbReference>
<dbReference type="RefSeq" id="WP_212694027.1">
    <property type="nucleotide sequence ID" value="NZ_CP058649.1"/>
</dbReference>
<dbReference type="AlphaFoldDB" id="A0A8J8MKF2"/>
<protein>
    <submittedName>
        <fullName evidence="1">Uncharacterized protein</fullName>
    </submittedName>
</protein>
<gene>
    <name evidence="1" type="ORF">HZI73_14070</name>
</gene>
<dbReference type="KEGG" id="vpy:HZI73_14070"/>
<dbReference type="Proteomes" id="UP000683246">
    <property type="component" value="Chromosome"/>
</dbReference>
<organism evidence="1 2">
    <name type="scientific">Vallitalea pronyensis</name>
    <dbReference type="NCBI Taxonomy" id="1348613"/>
    <lineage>
        <taxon>Bacteria</taxon>
        <taxon>Bacillati</taxon>
        <taxon>Bacillota</taxon>
        <taxon>Clostridia</taxon>
        <taxon>Lachnospirales</taxon>
        <taxon>Vallitaleaceae</taxon>
        <taxon>Vallitalea</taxon>
    </lineage>
</organism>
<proteinExistence type="predicted"/>
<reference evidence="1" key="1">
    <citation type="submission" date="2020-07" db="EMBL/GenBank/DDBJ databases">
        <title>Vallitalea pronyensis genome.</title>
        <authorList>
            <person name="Postec A."/>
        </authorList>
    </citation>
    <scope>NUCLEOTIDE SEQUENCE</scope>
    <source>
        <strain evidence="1">FatNI3</strain>
    </source>
</reference>
<name>A0A8J8MKF2_9FIRM</name>
<dbReference type="SUPFAM" id="SSF48371">
    <property type="entry name" value="ARM repeat"/>
    <property type="match status" value="1"/>
</dbReference>
<evidence type="ECO:0000313" key="1">
    <source>
        <dbReference type="EMBL" id="QUI23345.1"/>
    </source>
</evidence>
<evidence type="ECO:0000313" key="2">
    <source>
        <dbReference type="Proteomes" id="UP000683246"/>
    </source>
</evidence>
<keyword evidence="2" id="KW-1185">Reference proteome</keyword>
<dbReference type="EMBL" id="CP058649">
    <property type="protein sequence ID" value="QUI23345.1"/>
    <property type="molecule type" value="Genomic_DNA"/>
</dbReference>